<dbReference type="AlphaFoldDB" id="A0A5K7SA58"/>
<keyword evidence="2" id="KW-1185">Reference proteome</keyword>
<dbReference type="Proteomes" id="UP001193389">
    <property type="component" value="Chromosome"/>
</dbReference>
<dbReference type="EMBL" id="AP018694">
    <property type="protein sequence ID" value="BBE18468.1"/>
    <property type="molecule type" value="Genomic_DNA"/>
</dbReference>
<name>A0A5K7SA58_9BACT</name>
<proteinExistence type="predicted"/>
<gene>
    <name evidence="1" type="ORF">AQPE_2630</name>
</gene>
<evidence type="ECO:0000313" key="2">
    <source>
        <dbReference type="Proteomes" id="UP001193389"/>
    </source>
</evidence>
<reference evidence="1" key="1">
    <citation type="journal article" date="2020" name="Int. J. Syst. Evol. Microbiol.">
        <title>Aquipluma nitroreducens gen. nov. sp. nov., a novel facultatively anaerobic bacterium isolated from a freshwater lake.</title>
        <authorList>
            <person name="Watanabe M."/>
            <person name="Kojima H."/>
            <person name="Fukui M."/>
        </authorList>
    </citation>
    <scope>NUCLEOTIDE SEQUENCE</scope>
    <source>
        <strain evidence="1">MeG22</strain>
    </source>
</reference>
<protein>
    <submittedName>
        <fullName evidence="1">Uncharacterized protein</fullName>
    </submittedName>
</protein>
<evidence type="ECO:0000313" key="1">
    <source>
        <dbReference type="EMBL" id="BBE18468.1"/>
    </source>
</evidence>
<dbReference type="KEGG" id="anf:AQPE_2630"/>
<accession>A0A5K7SA58</accession>
<organism evidence="1 2">
    <name type="scientific">Aquipluma nitroreducens</name>
    <dbReference type="NCBI Taxonomy" id="2010828"/>
    <lineage>
        <taxon>Bacteria</taxon>
        <taxon>Pseudomonadati</taxon>
        <taxon>Bacteroidota</taxon>
        <taxon>Bacteroidia</taxon>
        <taxon>Marinilabiliales</taxon>
        <taxon>Prolixibacteraceae</taxon>
        <taxon>Aquipluma</taxon>
    </lineage>
</organism>
<sequence length="44" mass="5273">MARPFVVGDAQIKQFFRLNQCEKMQVFTLPELKGIWIILHHNQF</sequence>